<organism evidence="2 3">
    <name type="scientific">Lyophyllum shimeji</name>
    <name type="common">Hon-shimeji</name>
    <name type="synonym">Tricholoma shimeji</name>
    <dbReference type="NCBI Taxonomy" id="47721"/>
    <lineage>
        <taxon>Eukaryota</taxon>
        <taxon>Fungi</taxon>
        <taxon>Dikarya</taxon>
        <taxon>Basidiomycota</taxon>
        <taxon>Agaricomycotina</taxon>
        <taxon>Agaricomycetes</taxon>
        <taxon>Agaricomycetidae</taxon>
        <taxon>Agaricales</taxon>
        <taxon>Tricholomatineae</taxon>
        <taxon>Lyophyllaceae</taxon>
        <taxon>Lyophyllum</taxon>
    </lineage>
</organism>
<proteinExistence type="predicted"/>
<comment type="caution">
    <text evidence="2">The sequence shown here is derived from an EMBL/GenBank/DDBJ whole genome shotgun (WGS) entry which is preliminary data.</text>
</comment>
<evidence type="ECO:0000256" key="1">
    <source>
        <dbReference type="SAM" id="MobiDB-lite"/>
    </source>
</evidence>
<sequence length="148" mass="16608">MVPPRWHSFFSNSIPRVFATIPCTQWTVHPIAVCSGCTNSLDVVRISADVEASVNVRAHRTAAPDHDGLENFVLPDGTIVLTLSPEKRNRSRISGTRETCTLLYLTTTSIMPLHVPDIISRKFRRYTPRPLAPEPHQTMRGKPGETHR</sequence>
<dbReference type="EMBL" id="BRPK01000023">
    <property type="protein sequence ID" value="GLB45494.1"/>
    <property type="molecule type" value="Genomic_DNA"/>
</dbReference>
<reference evidence="2" key="1">
    <citation type="submission" date="2022-07" db="EMBL/GenBank/DDBJ databases">
        <title>The genome of Lyophyllum shimeji provides insight into the initial evolution of ectomycorrhizal fungal genome.</title>
        <authorList>
            <person name="Kobayashi Y."/>
            <person name="Shibata T."/>
            <person name="Hirakawa H."/>
            <person name="Shigenobu S."/>
            <person name="Nishiyama T."/>
            <person name="Yamada A."/>
            <person name="Hasebe M."/>
            <person name="Kawaguchi M."/>
        </authorList>
    </citation>
    <scope>NUCLEOTIDE SEQUENCE</scope>
    <source>
        <strain evidence="2">AT787</strain>
    </source>
</reference>
<keyword evidence="3" id="KW-1185">Reference proteome</keyword>
<evidence type="ECO:0000313" key="3">
    <source>
        <dbReference type="Proteomes" id="UP001063166"/>
    </source>
</evidence>
<dbReference type="Proteomes" id="UP001063166">
    <property type="component" value="Unassembled WGS sequence"/>
</dbReference>
<dbReference type="AlphaFoldDB" id="A0A9P3Q1S4"/>
<evidence type="ECO:0000313" key="2">
    <source>
        <dbReference type="EMBL" id="GLB45494.1"/>
    </source>
</evidence>
<protein>
    <submittedName>
        <fullName evidence="2">Uncharacterized protein</fullName>
    </submittedName>
</protein>
<gene>
    <name evidence="2" type="ORF">LshimejAT787_2300540</name>
</gene>
<name>A0A9P3Q1S4_LYOSH</name>
<accession>A0A9P3Q1S4</accession>
<feature type="region of interest" description="Disordered" evidence="1">
    <location>
        <begin position="127"/>
        <end position="148"/>
    </location>
</feature>